<reference evidence="1" key="1">
    <citation type="submission" date="2014-11" db="EMBL/GenBank/DDBJ databases">
        <authorList>
            <person name="Amaro Gonzalez C."/>
        </authorList>
    </citation>
    <scope>NUCLEOTIDE SEQUENCE</scope>
</reference>
<organism evidence="1">
    <name type="scientific">Anguilla anguilla</name>
    <name type="common">European freshwater eel</name>
    <name type="synonym">Muraena anguilla</name>
    <dbReference type="NCBI Taxonomy" id="7936"/>
    <lineage>
        <taxon>Eukaryota</taxon>
        <taxon>Metazoa</taxon>
        <taxon>Chordata</taxon>
        <taxon>Craniata</taxon>
        <taxon>Vertebrata</taxon>
        <taxon>Euteleostomi</taxon>
        <taxon>Actinopterygii</taxon>
        <taxon>Neopterygii</taxon>
        <taxon>Teleostei</taxon>
        <taxon>Anguilliformes</taxon>
        <taxon>Anguillidae</taxon>
        <taxon>Anguilla</taxon>
    </lineage>
</organism>
<dbReference type="EMBL" id="GBXM01043215">
    <property type="protein sequence ID" value="JAH65362.1"/>
    <property type="molecule type" value="Transcribed_RNA"/>
</dbReference>
<reference evidence="1" key="2">
    <citation type="journal article" date="2015" name="Fish Shellfish Immunol.">
        <title>Early steps in the European eel (Anguilla anguilla)-Vibrio vulnificus interaction in the gills: Role of the RtxA13 toxin.</title>
        <authorList>
            <person name="Callol A."/>
            <person name="Pajuelo D."/>
            <person name="Ebbesson L."/>
            <person name="Teles M."/>
            <person name="MacKenzie S."/>
            <person name="Amaro C."/>
        </authorList>
    </citation>
    <scope>NUCLEOTIDE SEQUENCE</scope>
</reference>
<dbReference type="AlphaFoldDB" id="A0A0E9UHZ7"/>
<accession>A0A0E9UHZ7</accession>
<sequence>MPYLFTVLNRCGSWGKSYRCFHRSTFDTSNLRSAILKFLLTVKSA</sequence>
<name>A0A0E9UHZ7_ANGAN</name>
<protein>
    <submittedName>
        <fullName evidence="1">Uncharacterized protein</fullName>
    </submittedName>
</protein>
<evidence type="ECO:0000313" key="1">
    <source>
        <dbReference type="EMBL" id="JAH65362.1"/>
    </source>
</evidence>
<proteinExistence type="predicted"/>